<proteinExistence type="predicted"/>
<dbReference type="EMBL" id="BAABDI010000014">
    <property type="protein sequence ID" value="GAA3976408.1"/>
    <property type="molecule type" value="Genomic_DNA"/>
</dbReference>
<evidence type="ECO:0000313" key="2">
    <source>
        <dbReference type="Proteomes" id="UP001501556"/>
    </source>
</evidence>
<sequence>MQLTLSWIADNDNGLTDFTQARVWQQTAAAQPWAVRGPVANASARNISMNPATLSRFTVSNAANPLPVTLLDFAARAEGSATVRLNWATAQELNNLGFVVERSLDARSFSAIGTVAGAGTSSTRHDYQLLDAKLPGGVTLLYYRLRQNDLNGSFSFSPVRSVALVTPVAGFAVYPTQVPVGQASAYRYTGPAEPAILQVLDLLGRVVRTAQVDGRVQGSVPLAGLSSGSYLLRYTTTTASFGARCTVY</sequence>
<keyword evidence="2" id="KW-1185">Reference proteome</keyword>
<accession>A0ABP7Q531</accession>
<dbReference type="RefSeq" id="WP_345124221.1">
    <property type="nucleotide sequence ID" value="NZ_BAABDI010000014.1"/>
</dbReference>
<comment type="caution">
    <text evidence="1">The sequence shown here is derived from an EMBL/GenBank/DDBJ whole genome shotgun (WGS) entry which is preliminary data.</text>
</comment>
<evidence type="ECO:0008006" key="3">
    <source>
        <dbReference type="Google" id="ProtNLM"/>
    </source>
</evidence>
<organism evidence="1 2">
    <name type="scientific">Hymenobacter antarcticus</name>
    <dbReference type="NCBI Taxonomy" id="486270"/>
    <lineage>
        <taxon>Bacteria</taxon>
        <taxon>Pseudomonadati</taxon>
        <taxon>Bacteroidota</taxon>
        <taxon>Cytophagia</taxon>
        <taxon>Cytophagales</taxon>
        <taxon>Hymenobacteraceae</taxon>
        <taxon>Hymenobacter</taxon>
    </lineage>
</organism>
<reference evidence="2" key="1">
    <citation type="journal article" date="2019" name="Int. J. Syst. Evol. Microbiol.">
        <title>The Global Catalogue of Microorganisms (GCM) 10K type strain sequencing project: providing services to taxonomists for standard genome sequencing and annotation.</title>
        <authorList>
            <consortium name="The Broad Institute Genomics Platform"/>
            <consortium name="The Broad Institute Genome Sequencing Center for Infectious Disease"/>
            <person name="Wu L."/>
            <person name="Ma J."/>
        </authorList>
    </citation>
    <scope>NUCLEOTIDE SEQUENCE [LARGE SCALE GENOMIC DNA]</scope>
    <source>
        <strain evidence="2">JCM 17217</strain>
    </source>
</reference>
<name>A0ABP7Q531_9BACT</name>
<protein>
    <recommendedName>
        <fullName evidence="3">Por secretion system C-terminal sorting domain-containing protein</fullName>
    </recommendedName>
</protein>
<evidence type="ECO:0000313" key="1">
    <source>
        <dbReference type="EMBL" id="GAA3976408.1"/>
    </source>
</evidence>
<gene>
    <name evidence="1" type="ORF">GCM10022407_22260</name>
</gene>
<dbReference type="Proteomes" id="UP001501556">
    <property type="component" value="Unassembled WGS sequence"/>
</dbReference>